<keyword evidence="2 7" id="KW-0813">Transport</keyword>
<dbReference type="SUPFAM" id="SSF161098">
    <property type="entry name" value="MetI-like"/>
    <property type="match status" value="1"/>
</dbReference>
<reference evidence="9 10" key="1">
    <citation type="submission" date="2020-01" db="EMBL/GenBank/DDBJ databases">
        <title>Insect and environment-associated Actinomycetes.</title>
        <authorList>
            <person name="Currrie C."/>
            <person name="Chevrette M."/>
            <person name="Carlson C."/>
            <person name="Stubbendieck R."/>
            <person name="Wendt-Pienkowski E."/>
        </authorList>
    </citation>
    <scope>NUCLEOTIDE SEQUENCE [LARGE SCALE GENOMIC DNA]</scope>
    <source>
        <strain evidence="9 10">SID10258</strain>
    </source>
</reference>
<keyword evidence="3" id="KW-1003">Cell membrane</keyword>
<dbReference type="AlphaFoldDB" id="A0A6L9QV63"/>
<comment type="caution">
    <text evidence="9">The sequence shown here is derived from an EMBL/GenBank/DDBJ whole genome shotgun (WGS) entry which is preliminary data.</text>
</comment>
<dbReference type="PANTHER" id="PTHR43163">
    <property type="entry name" value="DIPEPTIDE TRANSPORT SYSTEM PERMEASE PROTEIN DPPB-RELATED"/>
    <property type="match status" value="1"/>
</dbReference>
<keyword evidence="4 7" id="KW-0812">Transmembrane</keyword>
<feature type="transmembrane region" description="Helical" evidence="7">
    <location>
        <begin position="173"/>
        <end position="197"/>
    </location>
</feature>
<dbReference type="InterPro" id="IPR035906">
    <property type="entry name" value="MetI-like_sf"/>
</dbReference>
<protein>
    <submittedName>
        <fullName evidence="9">ABC transporter permease</fullName>
    </submittedName>
</protein>
<evidence type="ECO:0000313" key="10">
    <source>
        <dbReference type="Proteomes" id="UP000475532"/>
    </source>
</evidence>
<dbReference type="InterPro" id="IPR000515">
    <property type="entry name" value="MetI-like"/>
</dbReference>
<dbReference type="Gene3D" id="1.10.3720.10">
    <property type="entry name" value="MetI-like"/>
    <property type="match status" value="1"/>
</dbReference>
<name>A0A6L9QV63_9ACTN</name>
<evidence type="ECO:0000256" key="6">
    <source>
        <dbReference type="ARBA" id="ARBA00023136"/>
    </source>
</evidence>
<dbReference type="GO" id="GO:0005886">
    <property type="term" value="C:plasma membrane"/>
    <property type="evidence" value="ECO:0007669"/>
    <property type="project" value="UniProtKB-SubCell"/>
</dbReference>
<comment type="similarity">
    <text evidence="7">Belongs to the binding-protein-dependent transport system permease family.</text>
</comment>
<feature type="transmembrane region" description="Helical" evidence="7">
    <location>
        <begin position="280"/>
        <end position="303"/>
    </location>
</feature>
<feature type="transmembrane region" description="Helical" evidence="7">
    <location>
        <begin position="238"/>
        <end position="260"/>
    </location>
</feature>
<feature type="transmembrane region" description="Helical" evidence="7">
    <location>
        <begin position="99"/>
        <end position="122"/>
    </location>
</feature>
<dbReference type="Proteomes" id="UP000475532">
    <property type="component" value="Unassembled WGS sequence"/>
</dbReference>
<evidence type="ECO:0000256" key="2">
    <source>
        <dbReference type="ARBA" id="ARBA00022448"/>
    </source>
</evidence>
<dbReference type="CDD" id="cd06261">
    <property type="entry name" value="TM_PBP2"/>
    <property type="match status" value="1"/>
</dbReference>
<feature type="domain" description="ABC transmembrane type-1" evidence="8">
    <location>
        <begin position="95"/>
        <end position="303"/>
    </location>
</feature>
<dbReference type="GO" id="GO:0071916">
    <property type="term" value="F:dipeptide transmembrane transporter activity"/>
    <property type="evidence" value="ECO:0007669"/>
    <property type="project" value="TreeGrafter"/>
</dbReference>
<dbReference type="InterPro" id="IPR045621">
    <property type="entry name" value="BPD_transp_1_N"/>
</dbReference>
<evidence type="ECO:0000256" key="3">
    <source>
        <dbReference type="ARBA" id="ARBA00022475"/>
    </source>
</evidence>
<evidence type="ECO:0000256" key="4">
    <source>
        <dbReference type="ARBA" id="ARBA00022692"/>
    </source>
</evidence>
<keyword evidence="5 7" id="KW-1133">Transmembrane helix</keyword>
<proteinExistence type="inferred from homology"/>
<dbReference type="PANTHER" id="PTHR43163:SF6">
    <property type="entry name" value="DIPEPTIDE TRANSPORT SYSTEM PERMEASE PROTEIN DPPB-RELATED"/>
    <property type="match status" value="1"/>
</dbReference>
<evidence type="ECO:0000256" key="1">
    <source>
        <dbReference type="ARBA" id="ARBA00004651"/>
    </source>
</evidence>
<dbReference type="RefSeq" id="WP_163062923.1">
    <property type="nucleotide sequence ID" value="NZ_JAAGLI010001060.1"/>
</dbReference>
<evidence type="ECO:0000256" key="7">
    <source>
        <dbReference type="RuleBase" id="RU363032"/>
    </source>
</evidence>
<feature type="transmembrane region" description="Helical" evidence="7">
    <location>
        <begin position="134"/>
        <end position="161"/>
    </location>
</feature>
<feature type="transmembrane region" description="Helical" evidence="7">
    <location>
        <begin position="12"/>
        <end position="29"/>
    </location>
</feature>
<evidence type="ECO:0000259" key="8">
    <source>
        <dbReference type="PROSITE" id="PS50928"/>
    </source>
</evidence>
<dbReference type="PROSITE" id="PS50928">
    <property type="entry name" value="ABC_TM1"/>
    <property type="match status" value="1"/>
</dbReference>
<dbReference type="Pfam" id="PF19300">
    <property type="entry name" value="BPD_transp_1_N"/>
    <property type="match status" value="1"/>
</dbReference>
<evidence type="ECO:0000313" key="9">
    <source>
        <dbReference type="EMBL" id="NEA28483.1"/>
    </source>
</evidence>
<comment type="subcellular location">
    <subcellularLocation>
        <location evidence="1 7">Cell membrane</location>
        <topology evidence="1 7">Multi-pass membrane protein</topology>
    </subcellularLocation>
</comment>
<keyword evidence="6 7" id="KW-0472">Membrane</keyword>
<gene>
    <name evidence="9" type="ORF">G3I70_39195</name>
</gene>
<dbReference type="Pfam" id="PF00528">
    <property type="entry name" value="BPD_transp_1"/>
    <property type="match status" value="1"/>
</dbReference>
<evidence type="ECO:0000256" key="5">
    <source>
        <dbReference type="ARBA" id="ARBA00022989"/>
    </source>
</evidence>
<sequence>MIRIIATSVLRAVAVFLVVTFATFAMLYANPTAIARNVLGVKATDAAVRAEAVRLGLDRPLLDQYRHWLTGLFHGDLGQSFFSGQPVAEALGIRVPVTLALMLLTLFCTVVLSVLIGVAAAVHGGRLDRLLQLLAVLGAAVPSFIVAIGLVFAFAIAIRVFPATGYVSPDRSLGGWASSITLPVLAILVGSVASAAAQFRGAVKDVLERDFVRTLRARGMPERAVVYRHVLRNAAGPGLTVLSLGTIALLGGVVIIEQVFALPGIGVLATETATQGDIPMVMGCVTVAVVLVSVVNLVTDLLTTALNPKARTS</sequence>
<accession>A0A6L9QV63</accession>
<dbReference type="EMBL" id="JAAGLI010001060">
    <property type="protein sequence ID" value="NEA28483.1"/>
    <property type="molecule type" value="Genomic_DNA"/>
</dbReference>
<organism evidence="9 10">
    <name type="scientific">Actinomadura bangladeshensis</name>
    <dbReference type="NCBI Taxonomy" id="453573"/>
    <lineage>
        <taxon>Bacteria</taxon>
        <taxon>Bacillati</taxon>
        <taxon>Actinomycetota</taxon>
        <taxon>Actinomycetes</taxon>
        <taxon>Streptosporangiales</taxon>
        <taxon>Thermomonosporaceae</taxon>
        <taxon>Actinomadura</taxon>
    </lineage>
</organism>